<keyword evidence="3" id="KW-0378">Hydrolase</keyword>
<evidence type="ECO:0000256" key="4">
    <source>
        <dbReference type="ARBA" id="ARBA00049534"/>
    </source>
</evidence>
<keyword evidence="6" id="KW-1185">Reference proteome</keyword>
<evidence type="ECO:0000256" key="2">
    <source>
        <dbReference type="ARBA" id="ARBA00012918"/>
    </source>
</evidence>
<evidence type="ECO:0000256" key="3">
    <source>
        <dbReference type="ARBA" id="ARBA00022801"/>
    </source>
</evidence>
<evidence type="ECO:0000313" key="5">
    <source>
        <dbReference type="EMBL" id="QBA63796.1"/>
    </source>
</evidence>
<dbReference type="EC" id="3.5.1.2" evidence="2"/>
<gene>
    <name evidence="5" type="ORF">EQY75_04130</name>
</gene>
<dbReference type="InterPro" id="IPR012338">
    <property type="entry name" value="Beta-lactam/transpept-like"/>
</dbReference>
<sequence>MIDFQAIIEGISNNLQAVEDRGIAALLPNKFCVVTWSPGLNPKGNSKLCMLALEQLTSKTGLSIF</sequence>
<dbReference type="GO" id="GO:0004359">
    <property type="term" value="F:glutaminase activity"/>
    <property type="evidence" value="ECO:0007669"/>
    <property type="project" value="UniProtKB-EC"/>
</dbReference>
<dbReference type="RefSeq" id="WP_129603124.1">
    <property type="nucleotide sequence ID" value="NZ_CP035544.1"/>
</dbReference>
<dbReference type="InterPro" id="IPR015868">
    <property type="entry name" value="Glutaminase"/>
</dbReference>
<dbReference type="Gene3D" id="3.40.710.10">
    <property type="entry name" value="DD-peptidase/beta-lactamase superfamily"/>
    <property type="match status" value="1"/>
</dbReference>
<name>A0A411E7W0_9FLAO</name>
<organism evidence="5 6">
    <name type="scientific">Muriicola soli</name>
    <dbReference type="NCBI Taxonomy" id="2507538"/>
    <lineage>
        <taxon>Bacteria</taxon>
        <taxon>Pseudomonadati</taxon>
        <taxon>Bacteroidota</taxon>
        <taxon>Flavobacteriia</taxon>
        <taxon>Flavobacteriales</taxon>
        <taxon>Flavobacteriaceae</taxon>
        <taxon>Muriicola</taxon>
    </lineage>
</organism>
<dbReference type="GO" id="GO:0006541">
    <property type="term" value="P:glutamine metabolic process"/>
    <property type="evidence" value="ECO:0007669"/>
    <property type="project" value="InterPro"/>
</dbReference>
<evidence type="ECO:0000313" key="6">
    <source>
        <dbReference type="Proteomes" id="UP000290889"/>
    </source>
</evidence>
<evidence type="ECO:0000256" key="1">
    <source>
        <dbReference type="ARBA" id="ARBA00011076"/>
    </source>
</evidence>
<dbReference type="OrthoDB" id="9788822at2"/>
<dbReference type="EMBL" id="CP035544">
    <property type="protein sequence ID" value="QBA63796.1"/>
    <property type="molecule type" value="Genomic_DNA"/>
</dbReference>
<comment type="catalytic activity">
    <reaction evidence="4">
        <text>L-glutamine + H2O = L-glutamate + NH4(+)</text>
        <dbReference type="Rhea" id="RHEA:15889"/>
        <dbReference type="ChEBI" id="CHEBI:15377"/>
        <dbReference type="ChEBI" id="CHEBI:28938"/>
        <dbReference type="ChEBI" id="CHEBI:29985"/>
        <dbReference type="ChEBI" id="CHEBI:58359"/>
        <dbReference type="EC" id="3.5.1.2"/>
    </reaction>
</comment>
<comment type="similarity">
    <text evidence="1">Belongs to the glutaminase family.</text>
</comment>
<protein>
    <recommendedName>
        <fullName evidence="2">glutaminase</fullName>
        <ecNumber evidence="2">3.5.1.2</ecNumber>
    </recommendedName>
</protein>
<dbReference type="Proteomes" id="UP000290889">
    <property type="component" value="Chromosome"/>
</dbReference>
<accession>A0A411E7W0</accession>
<dbReference type="Pfam" id="PF04960">
    <property type="entry name" value="Glutaminase"/>
    <property type="match status" value="1"/>
</dbReference>
<dbReference type="AlphaFoldDB" id="A0A411E7W0"/>
<dbReference type="SUPFAM" id="SSF56601">
    <property type="entry name" value="beta-lactamase/transpeptidase-like"/>
    <property type="match status" value="1"/>
</dbReference>
<dbReference type="KEGG" id="mur:EQY75_04130"/>
<reference evidence="5 6" key="1">
    <citation type="submission" date="2019-01" db="EMBL/GenBank/DDBJ databases">
        <title>Muriicola soli sp. nov., isolated from soil.</title>
        <authorList>
            <person name="Kang H.J."/>
            <person name="Kim S.B."/>
        </authorList>
    </citation>
    <scope>NUCLEOTIDE SEQUENCE [LARGE SCALE GENOMIC DNA]</scope>
    <source>
        <strain evidence="5 6">MMS17-SY002</strain>
    </source>
</reference>
<proteinExistence type="inferred from homology"/>